<protein>
    <submittedName>
        <fullName evidence="2">Uncharacterized protein</fullName>
    </submittedName>
</protein>
<name>A0A6J4RY25_9ACTN</name>
<evidence type="ECO:0000313" key="2">
    <source>
        <dbReference type="EMBL" id="CAA9481483.1"/>
    </source>
</evidence>
<accession>A0A6J4RY25</accession>
<feature type="compositionally biased region" description="Low complexity" evidence="1">
    <location>
        <begin position="89"/>
        <end position="99"/>
    </location>
</feature>
<evidence type="ECO:0000256" key="1">
    <source>
        <dbReference type="SAM" id="MobiDB-lite"/>
    </source>
</evidence>
<sequence length="159" mass="16259">RRPAGQRRGAQRGRRGLRRLRRGRRDGPAARPPAPRPGGGGRLLARGPVGHARGRARAAAARHGRAGVPRGAGRRAPARGVRAARDRLGPQAPDARGGPPARPRGGRGARGPPGSRRVHGGAGVAPGRPGGLLGRPRPGRPDAPGRRRDRAAGSLAGAL</sequence>
<feature type="non-terminal residue" evidence="2">
    <location>
        <position position="159"/>
    </location>
</feature>
<feature type="region of interest" description="Disordered" evidence="1">
    <location>
        <begin position="1"/>
        <end position="159"/>
    </location>
</feature>
<feature type="non-terminal residue" evidence="2">
    <location>
        <position position="1"/>
    </location>
</feature>
<dbReference type="AlphaFoldDB" id="A0A6J4RY25"/>
<feature type="compositionally biased region" description="Basic residues" evidence="1">
    <location>
        <begin position="52"/>
        <end position="65"/>
    </location>
</feature>
<organism evidence="2">
    <name type="scientific">uncultured Solirubrobacteraceae bacterium</name>
    <dbReference type="NCBI Taxonomy" id="1162706"/>
    <lineage>
        <taxon>Bacteria</taxon>
        <taxon>Bacillati</taxon>
        <taxon>Actinomycetota</taxon>
        <taxon>Thermoleophilia</taxon>
        <taxon>Solirubrobacterales</taxon>
        <taxon>Solirubrobacteraceae</taxon>
        <taxon>environmental samples</taxon>
    </lineage>
</organism>
<gene>
    <name evidence="2" type="ORF">AVDCRST_MAG13-1193</name>
</gene>
<proteinExistence type="predicted"/>
<dbReference type="EMBL" id="CADCVO010000185">
    <property type="protein sequence ID" value="CAA9481483.1"/>
    <property type="molecule type" value="Genomic_DNA"/>
</dbReference>
<feature type="compositionally biased region" description="Basic residues" evidence="1">
    <location>
        <begin position="1"/>
        <end position="24"/>
    </location>
</feature>
<feature type="compositionally biased region" description="Gly residues" evidence="1">
    <location>
        <begin position="120"/>
        <end position="133"/>
    </location>
</feature>
<reference evidence="2" key="1">
    <citation type="submission" date="2020-02" db="EMBL/GenBank/DDBJ databases">
        <authorList>
            <person name="Meier V. D."/>
        </authorList>
    </citation>
    <scope>NUCLEOTIDE SEQUENCE</scope>
    <source>
        <strain evidence="2">AVDCRST_MAG13</strain>
    </source>
</reference>